<organism evidence="2 3">
    <name type="scientific">Rhizophagus irregularis (strain DAOM 181602 / DAOM 197198 / MUCL 43194)</name>
    <name type="common">Arbuscular mycorrhizal fungus</name>
    <name type="synonym">Glomus intraradices</name>
    <dbReference type="NCBI Taxonomy" id="747089"/>
    <lineage>
        <taxon>Eukaryota</taxon>
        <taxon>Fungi</taxon>
        <taxon>Fungi incertae sedis</taxon>
        <taxon>Mucoromycota</taxon>
        <taxon>Glomeromycotina</taxon>
        <taxon>Glomeromycetes</taxon>
        <taxon>Glomerales</taxon>
        <taxon>Glomeraceae</taxon>
        <taxon>Rhizophagus</taxon>
    </lineage>
</organism>
<dbReference type="AlphaFoldDB" id="A0A2P4PBS1"/>
<keyword evidence="3" id="KW-1185">Reference proteome</keyword>
<evidence type="ECO:0000256" key="1">
    <source>
        <dbReference type="SAM" id="Phobius"/>
    </source>
</evidence>
<feature type="transmembrane region" description="Helical" evidence="1">
    <location>
        <begin position="45"/>
        <end position="63"/>
    </location>
</feature>
<feature type="transmembrane region" description="Helical" evidence="1">
    <location>
        <begin position="83"/>
        <end position="104"/>
    </location>
</feature>
<name>A0A2P4PBS1_RHIID</name>
<gene>
    <name evidence="2" type="ORF">GLOIN_2v1692311</name>
</gene>
<sequence>MIIVSQIKMFYISYLLFFFVSFLLARSRKFLCSSYILRFSIRASIWRLNLTTFVKGLALNLKGSVFLTRPELISLESTGFDCTLSLLISFPLFYFLVLSALNLVRKNGDFVFVGRL</sequence>
<evidence type="ECO:0000313" key="3">
    <source>
        <dbReference type="Proteomes" id="UP000018888"/>
    </source>
</evidence>
<comment type="caution">
    <text evidence="2">The sequence shown here is derived from an EMBL/GenBank/DDBJ whole genome shotgun (WGS) entry which is preliminary data.</text>
</comment>
<reference evidence="2 3" key="2">
    <citation type="journal article" date="2018" name="New Phytol.">
        <title>High intraspecific genome diversity in the model arbuscular mycorrhizal symbiont Rhizophagus irregularis.</title>
        <authorList>
            <person name="Chen E.C.H."/>
            <person name="Morin E."/>
            <person name="Beaudet D."/>
            <person name="Noel J."/>
            <person name="Yildirir G."/>
            <person name="Ndikumana S."/>
            <person name="Charron P."/>
            <person name="St-Onge C."/>
            <person name="Giorgi J."/>
            <person name="Kruger M."/>
            <person name="Marton T."/>
            <person name="Ropars J."/>
            <person name="Grigoriev I.V."/>
            <person name="Hainaut M."/>
            <person name="Henrissat B."/>
            <person name="Roux C."/>
            <person name="Martin F."/>
            <person name="Corradi N."/>
        </authorList>
    </citation>
    <scope>NUCLEOTIDE SEQUENCE [LARGE SCALE GENOMIC DNA]</scope>
    <source>
        <strain evidence="2 3">DAOM 197198</strain>
    </source>
</reference>
<dbReference type="EMBL" id="AUPC02000287">
    <property type="protein sequence ID" value="POG62823.1"/>
    <property type="molecule type" value="Genomic_DNA"/>
</dbReference>
<feature type="transmembrane region" description="Helical" evidence="1">
    <location>
        <begin position="6"/>
        <end position="25"/>
    </location>
</feature>
<keyword evidence="1" id="KW-0472">Membrane</keyword>
<accession>A0A2P4PBS1</accession>
<reference evidence="2 3" key="1">
    <citation type="journal article" date="2013" name="Proc. Natl. Acad. Sci. U.S.A.">
        <title>Genome of an arbuscular mycorrhizal fungus provides insight into the oldest plant symbiosis.</title>
        <authorList>
            <person name="Tisserant E."/>
            <person name="Malbreil M."/>
            <person name="Kuo A."/>
            <person name="Kohler A."/>
            <person name="Symeonidi A."/>
            <person name="Balestrini R."/>
            <person name="Charron P."/>
            <person name="Duensing N."/>
            <person name="Frei Dit Frey N."/>
            <person name="Gianinazzi-Pearson V."/>
            <person name="Gilbert L.B."/>
            <person name="Handa Y."/>
            <person name="Herr J.R."/>
            <person name="Hijri M."/>
            <person name="Koul R."/>
            <person name="Kawaguchi M."/>
            <person name="Krajinski F."/>
            <person name="Lammers P.J."/>
            <person name="Masclaux F.G."/>
            <person name="Murat C."/>
            <person name="Morin E."/>
            <person name="Ndikumana S."/>
            <person name="Pagni M."/>
            <person name="Petitpierre D."/>
            <person name="Requena N."/>
            <person name="Rosikiewicz P."/>
            <person name="Riley R."/>
            <person name="Saito K."/>
            <person name="San Clemente H."/>
            <person name="Shapiro H."/>
            <person name="van Tuinen D."/>
            <person name="Becard G."/>
            <person name="Bonfante P."/>
            <person name="Paszkowski U."/>
            <person name="Shachar-Hill Y.Y."/>
            <person name="Tuskan G.A."/>
            <person name="Young P.W."/>
            <person name="Sanders I.R."/>
            <person name="Henrissat B."/>
            <person name="Rensing S.A."/>
            <person name="Grigoriev I.V."/>
            <person name="Corradi N."/>
            <person name="Roux C."/>
            <person name="Martin F."/>
        </authorList>
    </citation>
    <scope>NUCLEOTIDE SEQUENCE [LARGE SCALE GENOMIC DNA]</scope>
    <source>
        <strain evidence="2 3">DAOM 197198</strain>
    </source>
</reference>
<dbReference type="Proteomes" id="UP000018888">
    <property type="component" value="Unassembled WGS sequence"/>
</dbReference>
<evidence type="ECO:0000313" key="2">
    <source>
        <dbReference type="EMBL" id="POG62823.1"/>
    </source>
</evidence>
<proteinExistence type="predicted"/>
<keyword evidence="1" id="KW-1133">Transmembrane helix</keyword>
<feature type="non-terminal residue" evidence="2">
    <location>
        <position position="116"/>
    </location>
</feature>
<keyword evidence="1" id="KW-0812">Transmembrane</keyword>
<protein>
    <submittedName>
        <fullName evidence="2">Uncharacterized protein</fullName>
    </submittedName>
</protein>